<keyword evidence="5 7" id="KW-0472">Membrane</keyword>
<dbReference type="PANTHER" id="PTHR30213">
    <property type="entry name" value="INNER MEMBRANE PROTEIN YHJD"/>
    <property type="match status" value="1"/>
</dbReference>
<evidence type="ECO:0000256" key="5">
    <source>
        <dbReference type="ARBA" id="ARBA00023136"/>
    </source>
</evidence>
<keyword evidence="9" id="KW-1185">Reference proteome</keyword>
<comment type="subcellular location">
    <subcellularLocation>
        <location evidence="1">Cell membrane</location>
        <topology evidence="1">Multi-pass membrane protein</topology>
    </subcellularLocation>
</comment>
<evidence type="ECO:0000256" key="2">
    <source>
        <dbReference type="ARBA" id="ARBA00022475"/>
    </source>
</evidence>
<evidence type="ECO:0000256" key="3">
    <source>
        <dbReference type="ARBA" id="ARBA00022692"/>
    </source>
</evidence>
<organism evidence="8 9">
    <name type="scientific">Pendulispora albinea</name>
    <dbReference type="NCBI Taxonomy" id="2741071"/>
    <lineage>
        <taxon>Bacteria</taxon>
        <taxon>Pseudomonadati</taxon>
        <taxon>Myxococcota</taxon>
        <taxon>Myxococcia</taxon>
        <taxon>Myxococcales</taxon>
        <taxon>Sorangiineae</taxon>
        <taxon>Pendulisporaceae</taxon>
        <taxon>Pendulispora</taxon>
    </lineage>
</organism>
<feature type="transmembrane region" description="Helical" evidence="7">
    <location>
        <begin position="307"/>
        <end position="329"/>
    </location>
</feature>
<dbReference type="Proteomes" id="UP001370348">
    <property type="component" value="Chromosome"/>
</dbReference>
<dbReference type="InterPro" id="IPR017039">
    <property type="entry name" value="Virul_fac_BrkB"/>
</dbReference>
<feature type="transmembrane region" description="Helical" evidence="7">
    <location>
        <begin position="276"/>
        <end position="295"/>
    </location>
</feature>
<dbReference type="Pfam" id="PF03631">
    <property type="entry name" value="Virul_fac_BrkB"/>
    <property type="match status" value="1"/>
</dbReference>
<reference evidence="8 9" key="1">
    <citation type="submission" date="2021-12" db="EMBL/GenBank/DDBJ databases">
        <title>Discovery of the Pendulisporaceae a myxobacterial family with distinct sporulation behavior and unique specialized metabolism.</title>
        <authorList>
            <person name="Garcia R."/>
            <person name="Popoff A."/>
            <person name="Bader C.D."/>
            <person name="Loehr J."/>
            <person name="Walesch S."/>
            <person name="Walt C."/>
            <person name="Boldt J."/>
            <person name="Bunk B."/>
            <person name="Haeckl F.J.F.P.J."/>
            <person name="Gunesch A.P."/>
            <person name="Birkelbach J."/>
            <person name="Nuebel U."/>
            <person name="Pietschmann T."/>
            <person name="Bach T."/>
            <person name="Mueller R."/>
        </authorList>
    </citation>
    <scope>NUCLEOTIDE SEQUENCE [LARGE SCALE GENOMIC DNA]</scope>
    <source>
        <strain evidence="8 9">MSr11954</strain>
    </source>
</reference>
<feature type="transmembrane region" description="Helical" evidence="7">
    <location>
        <begin position="172"/>
        <end position="193"/>
    </location>
</feature>
<keyword evidence="4 7" id="KW-1133">Transmembrane helix</keyword>
<feature type="compositionally biased region" description="Low complexity" evidence="6">
    <location>
        <begin position="33"/>
        <end position="74"/>
    </location>
</feature>
<feature type="transmembrane region" description="Helical" evidence="7">
    <location>
        <begin position="335"/>
        <end position="354"/>
    </location>
</feature>
<proteinExistence type="predicted"/>
<feature type="transmembrane region" description="Helical" evidence="7">
    <location>
        <begin position="119"/>
        <end position="141"/>
    </location>
</feature>
<accession>A0ABZ2LSZ8</accession>
<keyword evidence="2" id="KW-1003">Cell membrane</keyword>
<evidence type="ECO:0000256" key="6">
    <source>
        <dbReference type="SAM" id="MobiDB-lite"/>
    </source>
</evidence>
<dbReference type="RefSeq" id="WP_394823645.1">
    <property type="nucleotide sequence ID" value="NZ_CP089984.1"/>
</dbReference>
<dbReference type="EMBL" id="CP089984">
    <property type="protein sequence ID" value="WXB14029.1"/>
    <property type="molecule type" value="Genomic_DNA"/>
</dbReference>
<evidence type="ECO:0000313" key="8">
    <source>
        <dbReference type="EMBL" id="WXB14029.1"/>
    </source>
</evidence>
<evidence type="ECO:0000256" key="4">
    <source>
        <dbReference type="ARBA" id="ARBA00022989"/>
    </source>
</evidence>
<feature type="transmembrane region" description="Helical" evidence="7">
    <location>
        <begin position="221"/>
        <end position="242"/>
    </location>
</feature>
<sequence>MSEPERSKAVAKESMLVSSIRPALRAEASDSTLDVSSPSLEPSSPSLGVSSPSLGVSSPSLGVSSPSLDGSSPSLDLLGPPSSRTFQRIPWHVRARVLARNVAHGLYVHHAFDHAAAMAFYFFLGIIPLLVSCGMIVGQIVRTEGSDAFLAPLYRIMPPIAADLLRGELVDIASSAASAPQVAPITLLVFLWLTSNGFHNLMDVFELLTAAQRRSWLRKRIIAVGWVLGIFVVVAAATWILLRGSGLLAAMGHHDWLPKVVRRVRELLEEGWQRQGIVLLFAAISVLGLATFYRFAIVHPPGVKRHVWSGTAVAIVLWGLASWGFSAYVKTLANYALYYGGVATMATTLLWLYLTSLALVIGAEVNAQLEGIRASTNSMMRRKGVLSARNA</sequence>
<name>A0ABZ2LSZ8_9BACT</name>
<gene>
    <name evidence="8" type="ORF">LZC94_40140</name>
</gene>
<keyword evidence="3 7" id="KW-0812">Transmembrane</keyword>
<dbReference type="PANTHER" id="PTHR30213:SF0">
    <property type="entry name" value="UPF0761 MEMBRANE PROTEIN YIHY"/>
    <property type="match status" value="1"/>
</dbReference>
<feature type="region of interest" description="Disordered" evidence="6">
    <location>
        <begin position="25"/>
        <end position="74"/>
    </location>
</feature>
<evidence type="ECO:0000313" key="9">
    <source>
        <dbReference type="Proteomes" id="UP001370348"/>
    </source>
</evidence>
<evidence type="ECO:0000256" key="1">
    <source>
        <dbReference type="ARBA" id="ARBA00004651"/>
    </source>
</evidence>
<protein>
    <submittedName>
        <fullName evidence="8">YihY/virulence factor BrkB family protein</fullName>
    </submittedName>
</protein>
<evidence type="ECO:0000256" key="7">
    <source>
        <dbReference type="SAM" id="Phobius"/>
    </source>
</evidence>